<feature type="domain" description="Gfo/Idh/MocA-like oxidoreductase N-terminal" evidence="1">
    <location>
        <begin position="11"/>
        <end position="127"/>
    </location>
</feature>
<dbReference type="InterPro" id="IPR029475">
    <property type="entry name" value="DUF6807"/>
</dbReference>
<accession>A0ABU0P682</accession>
<comment type="caution">
    <text evidence="2">The sequence shown here is derived from an EMBL/GenBank/DDBJ whole genome shotgun (WGS) entry which is preliminary data.</text>
</comment>
<sequence>MTDTPRATAAVLLVGAHGFGAVHLRNLERLGSRIQLVALADPKGGPAEGFGSNVPSWPTLDAALDSGVRPDIVIVATPTNTHFALAARALEAGSDVYLEKPPVATMEQFTELLALQERTGRAIQVGFQSFGSHALAEIATLGTPSSVATWAHWSRDRAYWTRSAWAGRRVLNGQPVVDGVLTNAISHAIATALHIAGARRREDIADVELELYRAAEIEADDTSSVRITLADGRIVTGALTLASAELAEPLIEVRTPGEDVTFSYTTDDLRYADGHVVRTGRTDLFEELLDHRDHGTPLSSPLIGTGAYMEVLEAVRRAPDPIRIPDASITTAEDRVTVDDIAHWVERAARAGALFSEVHAPFAQIAPSGTTEDIAVDARIVAVRDDGSAVTPTSAPRPFLHPVRTLGGVVVTDAHPADHDWHLGASIGVQHANGVNFWGGPTYTEDFGYRWRADHGRIETTALTRTDDGFSATANWITPTGATLLIEETSWRVHSSPDPRAWRFVARTNLRALDEPVELGSPGTHGRVGGGYGGFAWRFPSASHVDVRTSDASGEEATHGAKSPWIAFSARFPDGEATVALAADDPRTASDPWFVRVADYPGIGSALAWEEPLLLDAGASVTLSFRGVVADGRLEDAEVAALLGAGA</sequence>
<gene>
    <name evidence="2" type="ORF">QFZ46_000993</name>
</gene>
<dbReference type="Gene3D" id="3.30.360.10">
    <property type="entry name" value="Dihydrodipicolinate Reductase, domain 2"/>
    <property type="match status" value="1"/>
</dbReference>
<reference evidence="2 3" key="1">
    <citation type="submission" date="2023-07" db="EMBL/GenBank/DDBJ databases">
        <title>Comparative genomics of wheat-associated soil bacteria to identify genetic determinants of phenazine resistance.</title>
        <authorList>
            <person name="Mouncey N."/>
        </authorList>
    </citation>
    <scope>NUCLEOTIDE SEQUENCE [LARGE SCALE GENOMIC DNA]</scope>
    <source>
        <strain evidence="2 3">W2I7</strain>
    </source>
</reference>
<dbReference type="InterPro" id="IPR000683">
    <property type="entry name" value="Gfo/Idh/MocA-like_OxRdtase_N"/>
</dbReference>
<evidence type="ECO:0000313" key="2">
    <source>
        <dbReference type="EMBL" id="MDQ0642833.1"/>
    </source>
</evidence>
<keyword evidence="3" id="KW-1185">Reference proteome</keyword>
<dbReference type="Gene3D" id="3.40.50.720">
    <property type="entry name" value="NAD(P)-binding Rossmann-like Domain"/>
    <property type="match status" value="1"/>
</dbReference>
<dbReference type="SUPFAM" id="SSF55347">
    <property type="entry name" value="Glyceraldehyde-3-phosphate dehydrogenase-like, C-terminal domain"/>
    <property type="match status" value="1"/>
</dbReference>
<dbReference type="Pfam" id="PF14100">
    <property type="entry name" value="DUF6807"/>
    <property type="match status" value="1"/>
</dbReference>
<organism evidence="2 3">
    <name type="scientific">Microbacterium murale</name>
    <dbReference type="NCBI Taxonomy" id="1081040"/>
    <lineage>
        <taxon>Bacteria</taxon>
        <taxon>Bacillati</taxon>
        <taxon>Actinomycetota</taxon>
        <taxon>Actinomycetes</taxon>
        <taxon>Micrococcales</taxon>
        <taxon>Microbacteriaceae</taxon>
        <taxon>Microbacterium</taxon>
    </lineage>
</organism>
<proteinExistence type="predicted"/>
<dbReference type="PANTHER" id="PTHR43377">
    <property type="entry name" value="BILIVERDIN REDUCTASE A"/>
    <property type="match status" value="1"/>
</dbReference>
<dbReference type="InterPro" id="IPR051450">
    <property type="entry name" value="Gfo/Idh/MocA_Oxidoreductases"/>
</dbReference>
<protein>
    <submittedName>
        <fullName evidence="2">Dehydrogenase</fullName>
    </submittedName>
</protein>
<dbReference type="EMBL" id="JAUSXK010000001">
    <property type="protein sequence ID" value="MDQ0642833.1"/>
    <property type="molecule type" value="Genomic_DNA"/>
</dbReference>
<dbReference type="RefSeq" id="WP_307358971.1">
    <property type="nucleotide sequence ID" value="NZ_JAUSXK010000001.1"/>
</dbReference>
<dbReference type="Pfam" id="PF01408">
    <property type="entry name" value="GFO_IDH_MocA"/>
    <property type="match status" value="1"/>
</dbReference>
<name>A0ABU0P682_9MICO</name>
<evidence type="ECO:0000259" key="1">
    <source>
        <dbReference type="Pfam" id="PF01408"/>
    </source>
</evidence>
<dbReference type="PANTHER" id="PTHR43377:SF1">
    <property type="entry name" value="BILIVERDIN REDUCTASE A"/>
    <property type="match status" value="1"/>
</dbReference>
<evidence type="ECO:0000313" key="3">
    <source>
        <dbReference type="Proteomes" id="UP001239085"/>
    </source>
</evidence>
<dbReference type="SUPFAM" id="SSF51735">
    <property type="entry name" value="NAD(P)-binding Rossmann-fold domains"/>
    <property type="match status" value="1"/>
</dbReference>
<dbReference type="Proteomes" id="UP001239085">
    <property type="component" value="Unassembled WGS sequence"/>
</dbReference>
<dbReference type="InterPro" id="IPR036291">
    <property type="entry name" value="NAD(P)-bd_dom_sf"/>
</dbReference>